<accession>A0A9X1LL79</accession>
<dbReference type="Proteomes" id="UP001139414">
    <property type="component" value="Unassembled WGS sequence"/>
</dbReference>
<proteinExistence type="predicted"/>
<dbReference type="GO" id="GO:0003677">
    <property type="term" value="F:DNA binding"/>
    <property type="evidence" value="ECO:0007669"/>
    <property type="project" value="UniProtKB-UniRule"/>
</dbReference>
<reference evidence="4" key="1">
    <citation type="submission" date="2021-10" db="EMBL/GenBank/DDBJ databases">
        <title>Gramella sp. ASW11-100T, isolated from marine sediment.</title>
        <authorList>
            <person name="Xia C."/>
        </authorList>
    </citation>
    <scope>NUCLEOTIDE SEQUENCE</scope>
    <source>
        <strain evidence="4">ASW11-100</strain>
    </source>
</reference>
<dbReference type="InterPro" id="IPR009057">
    <property type="entry name" value="Homeodomain-like_sf"/>
</dbReference>
<dbReference type="SUPFAM" id="SSF46689">
    <property type="entry name" value="Homeodomain-like"/>
    <property type="match status" value="1"/>
</dbReference>
<feature type="domain" description="HTH tetR-type" evidence="3">
    <location>
        <begin position="15"/>
        <end position="73"/>
    </location>
</feature>
<keyword evidence="1 2" id="KW-0238">DNA-binding</keyword>
<dbReference type="RefSeq" id="WP_229341944.1">
    <property type="nucleotide sequence ID" value="NZ_JAJBZG010000005.1"/>
</dbReference>
<gene>
    <name evidence="4" type="ORF">LGQ90_14015</name>
</gene>
<evidence type="ECO:0000259" key="3">
    <source>
        <dbReference type="PROSITE" id="PS50977"/>
    </source>
</evidence>
<evidence type="ECO:0000256" key="1">
    <source>
        <dbReference type="ARBA" id="ARBA00023125"/>
    </source>
</evidence>
<protein>
    <submittedName>
        <fullName evidence="4">TetR/AcrR family transcriptional regulator</fullName>
    </submittedName>
</protein>
<evidence type="ECO:0000313" key="5">
    <source>
        <dbReference type="Proteomes" id="UP001139414"/>
    </source>
</evidence>
<name>A0A9X1LL79_9FLAO</name>
<feature type="DNA-binding region" description="H-T-H motif" evidence="2">
    <location>
        <begin position="36"/>
        <end position="55"/>
    </location>
</feature>
<evidence type="ECO:0000313" key="4">
    <source>
        <dbReference type="EMBL" id="MCB7482383.1"/>
    </source>
</evidence>
<dbReference type="Gene3D" id="1.10.357.10">
    <property type="entry name" value="Tetracycline Repressor, domain 2"/>
    <property type="match status" value="1"/>
</dbReference>
<organism evidence="4 5">
    <name type="scientific">Christiangramia sediminis</name>
    <dbReference type="NCBI Taxonomy" id="2881336"/>
    <lineage>
        <taxon>Bacteria</taxon>
        <taxon>Pseudomonadati</taxon>
        <taxon>Bacteroidota</taxon>
        <taxon>Flavobacteriia</taxon>
        <taxon>Flavobacteriales</taxon>
        <taxon>Flavobacteriaceae</taxon>
        <taxon>Christiangramia</taxon>
    </lineage>
</organism>
<evidence type="ECO:0000256" key="2">
    <source>
        <dbReference type="PROSITE-ProRule" id="PRU00335"/>
    </source>
</evidence>
<dbReference type="InterPro" id="IPR001647">
    <property type="entry name" value="HTH_TetR"/>
</dbReference>
<dbReference type="AlphaFoldDB" id="A0A9X1LL79"/>
<sequence>MKGKYLGSGRRNQKLKTRDKILNSTQILLEKKKDFALEDVAKHAKISRATIYRYYSNIDILAAEAVLDLSTKSSEEIIEEVKDLGLKEAIMAIQEYYNNLTIDHEAGFRKYMSVVLNADQSTKMRGARRKKTLVLLLQQRAKEIHPDEIENLANLATVLMGIEPFVVTKDVCHLTNQQSKDVLNWGLEKILENVLK</sequence>
<comment type="caution">
    <text evidence="4">The sequence shown here is derived from an EMBL/GenBank/DDBJ whole genome shotgun (WGS) entry which is preliminary data.</text>
</comment>
<dbReference type="PROSITE" id="PS50977">
    <property type="entry name" value="HTH_TETR_2"/>
    <property type="match status" value="1"/>
</dbReference>
<keyword evidence="5" id="KW-1185">Reference proteome</keyword>
<dbReference type="EMBL" id="JAJBZG010000005">
    <property type="protein sequence ID" value="MCB7482383.1"/>
    <property type="molecule type" value="Genomic_DNA"/>
</dbReference>